<reference evidence="2 3" key="1">
    <citation type="submission" date="2021-01" db="EMBL/GenBank/DDBJ databases">
        <title>Whole genome shotgun sequence of Catellatospora chokoriensis NBRC 107358.</title>
        <authorList>
            <person name="Komaki H."/>
            <person name="Tamura T."/>
        </authorList>
    </citation>
    <scope>NUCLEOTIDE SEQUENCE [LARGE SCALE GENOMIC DNA]</scope>
    <source>
        <strain evidence="2 3">NBRC 107358</strain>
    </source>
</reference>
<dbReference type="Gene3D" id="3.40.50.720">
    <property type="entry name" value="NAD(P)-binding Rossmann-like Domain"/>
    <property type="match status" value="1"/>
</dbReference>
<dbReference type="PANTHER" id="PTHR11011:SF45">
    <property type="entry name" value="FATTY ACYL-COA REDUCTASE CG8306-RELATED"/>
    <property type="match status" value="1"/>
</dbReference>
<dbReference type="InterPro" id="IPR013120">
    <property type="entry name" value="FAR_NAD-bd"/>
</dbReference>
<gene>
    <name evidence="2" type="ORF">Cch02nite_36190</name>
</gene>
<organism evidence="2 3">
    <name type="scientific">Catellatospora chokoriensis</name>
    <dbReference type="NCBI Taxonomy" id="310353"/>
    <lineage>
        <taxon>Bacteria</taxon>
        <taxon>Bacillati</taxon>
        <taxon>Actinomycetota</taxon>
        <taxon>Actinomycetes</taxon>
        <taxon>Micromonosporales</taxon>
        <taxon>Micromonosporaceae</taxon>
        <taxon>Catellatospora</taxon>
    </lineage>
</organism>
<evidence type="ECO:0000313" key="2">
    <source>
        <dbReference type="EMBL" id="GIF90175.1"/>
    </source>
</evidence>
<dbReference type="PANTHER" id="PTHR11011">
    <property type="entry name" value="MALE STERILITY PROTEIN 2-RELATED"/>
    <property type="match status" value="1"/>
</dbReference>
<dbReference type="InterPro" id="IPR026055">
    <property type="entry name" value="FAR"/>
</dbReference>
<dbReference type="InterPro" id="IPR036291">
    <property type="entry name" value="NAD(P)-bd_dom_sf"/>
</dbReference>
<proteinExistence type="predicted"/>
<keyword evidence="3" id="KW-1185">Reference proteome</keyword>
<evidence type="ECO:0000313" key="3">
    <source>
        <dbReference type="Proteomes" id="UP000619293"/>
    </source>
</evidence>
<dbReference type="GO" id="GO:0035336">
    <property type="term" value="P:long-chain fatty-acyl-CoA metabolic process"/>
    <property type="evidence" value="ECO:0007669"/>
    <property type="project" value="TreeGrafter"/>
</dbReference>
<dbReference type="RefSeq" id="WP_191839660.1">
    <property type="nucleotide sequence ID" value="NZ_BAAALB010000009.1"/>
</dbReference>
<sequence>MTTLITGADGYLGRRITAALRGEDLILAVRCADEAELDRKRARLARVADAPVVPVDLRDADPFAHVDPRPVTRIIHAAALIRFDVSRDTADQVNVAGTARVRDFAHRCDRLDRLMLLSTLYSAGRRRGEVHETRHDDTGFVNHYEWSKWAAEECLLDVPGLPVTVARLPTLIAEDAGGAVAQYNAFHHTMRLYHAGLLTLLPGDPATPLSLATAEFTVDAVTALLAAPPGIYQICSGPVNLGTAIDTAFAAFEQDPDFRRRMLPRPIPCDRAGFRDLAQAARQLRGGPLQPALASVAPFAEQLYLPKHFRTDRLRAAWPGYRPQDATALVAAACTDLIKRSFHVTAH</sequence>
<evidence type="ECO:0000259" key="1">
    <source>
        <dbReference type="Pfam" id="PF07993"/>
    </source>
</evidence>
<dbReference type="Proteomes" id="UP000619293">
    <property type="component" value="Unassembled WGS sequence"/>
</dbReference>
<accession>A0A8J3NRQ1</accession>
<dbReference type="AlphaFoldDB" id="A0A8J3NRQ1"/>
<protein>
    <recommendedName>
        <fullName evidence="1">Thioester reductase (TE) domain-containing protein</fullName>
    </recommendedName>
</protein>
<dbReference type="SUPFAM" id="SSF51735">
    <property type="entry name" value="NAD(P)-binding Rossmann-fold domains"/>
    <property type="match status" value="1"/>
</dbReference>
<dbReference type="GO" id="GO:0080019">
    <property type="term" value="F:alcohol-forming very long-chain fatty acyl-CoA reductase activity"/>
    <property type="evidence" value="ECO:0007669"/>
    <property type="project" value="InterPro"/>
</dbReference>
<dbReference type="EMBL" id="BONG01000021">
    <property type="protein sequence ID" value="GIF90175.1"/>
    <property type="molecule type" value="Genomic_DNA"/>
</dbReference>
<comment type="caution">
    <text evidence="2">The sequence shown here is derived from an EMBL/GenBank/DDBJ whole genome shotgun (WGS) entry which is preliminary data.</text>
</comment>
<feature type="domain" description="Thioester reductase (TE)" evidence="1">
    <location>
        <begin position="71"/>
        <end position="220"/>
    </location>
</feature>
<name>A0A8J3NRQ1_9ACTN</name>
<dbReference type="Pfam" id="PF07993">
    <property type="entry name" value="NAD_binding_4"/>
    <property type="match status" value="1"/>
</dbReference>